<feature type="transmembrane region" description="Helical" evidence="3">
    <location>
        <begin position="20"/>
        <end position="41"/>
    </location>
</feature>
<dbReference type="Gene3D" id="1.10.1760.20">
    <property type="match status" value="1"/>
</dbReference>
<dbReference type="Pfam" id="PF07155">
    <property type="entry name" value="ECF-ribofla_trS"/>
    <property type="match status" value="1"/>
</dbReference>
<dbReference type="PATRIC" id="fig|1001583.3.peg.2193"/>
<keyword evidence="3" id="KW-0472">Membrane</keyword>
<proteinExistence type="predicted"/>
<evidence type="ECO:0000256" key="1">
    <source>
        <dbReference type="ARBA" id="ARBA00022692"/>
    </source>
</evidence>
<dbReference type="KEGG" id="lbk:LVISKB_2209"/>
<name>M5AG77_LEVBR</name>
<reference evidence="4 5" key="1">
    <citation type="journal article" date="2013" name="PLoS ONE">
        <title>Genomic Analysis by Deep Sequencing of the Probiotic Lactobacillus brevis KB290 Harboring Nine Plasmids Reveals Genomic Stability.</title>
        <authorList>
            <person name="Fukao M."/>
            <person name="Oshima K."/>
            <person name="Morita H."/>
            <person name="Toh H."/>
            <person name="Suda W."/>
            <person name="Kim S.W."/>
            <person name="Suzuki S."/>
            <person name="Yakabe T."/>
            <person name="Hattori M."/>
            <person name="Yajima N."/>
        </authorList>
    </citation>
    <scope>NUCLEOTIDE SEQUENCE [LARGE SCALE GENOMIC DNA]</scope>
    <source>
        <strain evidence="4 5">KB290</strain>
    </source>
</reference>
<organism evidence="4 5">
    <name type="scientific">Levilactobacillus brevis KB290</name>
    <dbReference type="NCBI Taxonomy" id="1001583"/>
    <lineage>
        <taxon>Bacteria</taxon>
        <taxon>Bacillati</taxon>
        <taxon>Bacillota</taxon>
        <taxon>Bacilli</taxon>
        <taxon>Lactobacillales</taxon>
        <taxon>Lactobacillaceae</taxon>
        <taxon>Levilactobacillus</taxon>
    </lineage>
</organism>
<dbReference type="Proteomes" id="UP000012042">
    <property type="component" value="Chromosome"/>
</dbReference>
<accession>M5AG77</accession>
<dbReference type="AlphaFoldDB" id="M5AG77"/>
<feature type="transmembrane region" description="Helical" evidence="3">
    <location>
        <begin position="53"/>
        <end position="78"/>
    </location>
</feature>
<evidence type="ECO:0000313" key="5">
    <source>
        <dbReference type="Proteomes" id="UP000012042"/>
    </source>
</evidence>
<feature type="transmembrane region" description="Helical" evidence="3">
    <location>
        <begin position="84"/>
        <end position="106"/>
    </location>
</feature>
<keyword evidence="2 3" id="KW-1133">Transmembrane helix</keyword>
<feature type="transmembrane region" description="Helical" evidence="3">
    <location>
        <begin position="118"/>
        <end position="139"/>
    </location>
</feature>
<dbReference type="GO" id="GO:0016020">
    <property type="term" value="C:membrane"/>
    <property type="evidence" value="ECO:0007669"/>
    <property type="project" value="InterPro"/>
</dbReference>
<feature type="transmembrane region" description="Helical" evidence="3">
    <location>
        <begin position="145"/>
        <end position="166"/>
    </location>
</feature>
<dbReference type="InterPro" id="IPR009825">
    <property type="entry name" value="ECF_substrate-spec-like"/>
</dbReference>
<dbReference type="EMBL" id="AP012167">
    <property type="protein sequence ID" value="BAN07844.1"/>
    <property type="molecule type" value="Genomic_DNA"/>
</dbReference>
<sequence>MAWWLASGGDEMTKGSLKENTIAAVLIAMTVALSILVVIPIPATKGIVTLCEVGIYTSAILYGRRMGLLVGGASGFLIDILTGYPVWCLFSLVIHGTQGLVVGWLLPRHHKGIRSMLLPLLVGSLVMVIGYCLATTLLFGWPAGLASIFGNVVQVGFGAGVTLSIVGPLTRLKPDLV</sequence>
<dbReference type="PANTHER" id="PTHR37815:SF3">
    <property type="entry name" value="UPF0397 PROTEIN SPR0429"/>
    <property type="match status" value="1"/>
</dbReference>
<evidence type="ECO:0000256" key="2">
    <source>
        <dbReference type="ARBA" id="ARBA00022989"/>
    </source>
</evidence>
<evidence type="ECO:0000313" key="4">
    <source>
        <dbReference type="EMBL" id="BAN07844.1"/>
    </source>
</evidence>
<protein>
    <submittedName>
        <fullName evidence="4">Uncharacterized protein in gap 3'region</fullName>
    </submittedName>
</protein>
<dbReference type="PANTHER" id="PTHR37815">
    <property type="entry name" value="UPF0397 PROTEIN BC_2624-RELATED"/>
    <property type="match status" value="1"/>
</dbReference>
<keyword evidence="1 3" id="KW-0812">Transmembrane</keyword>
<evidence type="ECO:0000256" key="3">
    <source>
        <dbReference type="SAM" id="Phobius"/>
    </source>
</evidence>
<gene>
    <name evidence="4" type="ORF">LVISKB_2209</name>
</gene>
<dbReference type="HOGENOM" id="CLU_084705_1_1_9"/>